<dbReference type="AlphaFoldDB" id="A0A2H3J9M9"/>
<feature type="compositionally biased region" description="Basic and acidic residues" evidence="1">
    <location>
        <begin position="63"/>
        <end position="80"/>
    </location>
</feature>
<proteinExistence type="predicted"/>
<dbReference type="Proteomes" id="UP000218811">
    <property type="component" value="Unassembled WGS sequence"/>
</dbReference>
<keyword evidence="3" id="KW-1185">Reference proteome</keyword>
<organism evidence="2 3">
    <name type="scientific">Wolfiporia cocos (strain MD-104)</name>
    <name type="common">Brown rot fungus</name>
    <dbReference type="NCBI Taxonomy" id="742152"/>
    <lineage>
        <taxon>Eukaryota</taxon>
        <taxon>Fungi</taxon>
        <taxon>Dikarya</taxon>
        <taxon>Basidiomycota</taxon>
        <taxon>Agaricomycotina</taxon>
        <taxon>Agaricomycetes</taxon>
        <taxon>Polyporales</taxon>
        <taxon>Phaeolaceae</taxon>
        <taxon>Wolfiporia</taxon>
    </lineage>
</organism>
<protein>
    <submittedName>
        <fullName evidence="2">Uncharacterized protein</fullName>
    </submittedName>
</protein>
<sequence>MAHNLEYIQGPHQPHAEEVEAHTPDLFMELFQDDFGRLSVQDSIHAPARTASVVQGTALNSRYSKEHSSSHETRATRCKEPVNSVPRFSPP</sequence>
<reference evidence="2 3" key="1">
    <citation type="journal article" date="2012" name="Science">
        <title>The Paleozoic origin of enzymatic lignin decomposition reconstructed from 31 fungal genomes.</title>
        <authorList>
            <person name="Floudas D."/>
            <person name="Binder M."/>
            <person name="Riley R."/>
            <person name="Barry K."/>
            <person name="Blanchette R.A."/>
            <person name="Henrissat B."/>
            <person name="Martinez A.T."/>
            <person name="Otillar R."/>
            <person name="Spatafora J.W."/>
            <person name="Yadav J.S."/>
            <person name="Aerts A."/>
            <person name="Benoit I."/>
            <person name="Boyd A."/>
            <person name="Carlson A."/>
            <person name="Copeland A."/>
            <person name="Coutinho P.M."/>
            <person name="de Vries R.P."/>
            <person name="Ferreira P."/>
            <person name="Findley K."/>
            <person name="Foster B."/>
            <person name="Gaskell J."/>
            <person name="Glotzer D."/>
            <person name="Gorecki P."/>
            <person name="Heitman J."/>
            <person name="Hesse C."/>
            <person name="Hori C."/>
            <person name="Igarashi K."/>
            <person name="Jurgens J.A."/>
            <person name="Kallen N."/>
            <person name="Kersten P."/>
            <person name="Kohler A."/>
            <person name="Kuees U."/>
            <person name="Kumar T.K.A."/>
            <person name="Kuo A."/>
            <person name="LaButti K."/>
            <person name="Larrondo L.F."/>
            <person name="Lindquist E."/>
            <person name="Ling A."/>
            <person name="Lombard V."/>
            <person name="Lucas S."/>
            <person name="Lundell T."/>
            <person name="Martin R."/>
            <person name="McLaughlin D.J."/>
            <person name="Morgenstern I."/>
            <person name="Morin E."/>
            <person name="Murat C."/>
            <person name="Nagy L.G."/>
            <person name="Nolan M."/>
            <person name="Ohm R.A."/>
            <person name="Patyshakuliyeva A."/>
            <person name="Rokas A."/>
            <person name="Ruiz-Duenas F.J."/>
            <person name="Sabat G."/>
            <person name="Salamov A."/>
            <person name="Samejima M."/>
            <person name="Schmutz J."/>
            <person name="Slot J.C."/>
            <person name="St John F."/>
            <person name="Stenlid J."/>
            <person name="Sun H."/>
            <person name="Sun S."/>
            <person name="Syed K."/>
            <person name="Tsang A."/>
            <person name="Wiebenga A."/>
            <person name="Young D."/>
            <person name="Pisabarro A."/>
            <person name="Eastwood D.C."/>
            <person name="Martin F."/>
            <person name="Cullen D."/>
            <person name="Grigoriev I.V."/>
            <person name="Hibbett D.S."/>
        </authorList>
    </citation>
    <scope>NUCLEOTIDE SEQUENCE [LARGE SCALE GENOMIC DNA]</scope>
    <source>
        <strain evidence="2 3">MD-104</strain>
    </source>
</reference>
<feature type="region of interest" description="Disordered" evidence="1">
    <location>
        <begin position="61"/>
        <end position="91"/>
    </location>
</feature>
<dbReference type="EMBL" id="KB467943">
    <property type="protein sequence ID" value="PCH38906.1"/>
    <property type="molecule type" value="Genomic_DNA"/>
</dbReference>
<accession>A0A2H3J9M9</accession>
<evidence type="ECO:0000256" key="1">
    <source>
        <dbReference type="SAM" id="MobiDB-lite"/>
    </source>
</evidence>
<evidence type="ECO:0000313" key="2">
    <source>
        <dbReference type="EMBL" id="PCH38906.1"/>
    </source>
</evidence>
<name>A0A2H3J9M9_WOLCO</name>
<gene>
    <name evidence="2" type="ORF">WOLCODRAFT_158437</name>
</gene>
<evidence type="ECO:0000313" key="3">
    <source>
        <dbReference type="Proteomes" id="UP000218811"/>
    </source>
</evidence>